<keyword evidence="5 11" id="KW-0678">Repressor</keyword>
<accession>A0A7G6SVF9</accession>
<comment type="subunit">
    <text evidence="11">Homodimer.</text>
</comment>
<dbReference type="CDD" id="cd07153">
    <property type="entry name" value="Fur_like"/>
    <property type="match status" value="1"/>
</dbReference>
<dbReference type="SUPFAM" id="SSF46785">
    <property type="entry name" value="Winged helix' DNA-binding domain"/>
    <property type="match status" value="1"/>
</dbReference>
<proteinExistence type="inferred from homology"/>
<dbReference type="EMBL" id="CP050296">
    <property type="protein sequence ID" value="QND58491.1"/>
    <property type="molecule type" value="Genomic_DNA"/>
</dbReference>
<reference evidence="13" key="1">
    <citation type="journal article" date="2020" name="Mol. Plant Microbe">
        <title>Rhizobial microsymbionts of the narrowly endemic Oxytropis species growing in Kamchatka are characterized by significant genetic diversity and possess a set of genes that are associated with T3SS and T6SS secretion systems and can affect the development of symbiosis.</title>
        <authorList>
            <person name="Safronova V."/>
            <person name="Guro P."/>
            <person name="Sazanova A."/>
            <person name="Kuznetsova I."/>
            <person name="Belimov A."/>
            <person name="Yakubov V."/>
            <person name="Chirak E."/>
            <person name="Afonin A."/>
            <person name="Gogolev Y."/>
            <person name="Andronov E."/>
            <person name="Tikhonovich I."/>
        </authorList>
    </citation>
    <scope>NUCLEOTIDE SEQUENCE [LARGE SCALE GENOMIC DNA]</scope>
    <source>
        <strain evidence="13">583</strain>
    </source>
</reference>
<keyword evidence="8 11" id="KW-0805">Transcription regulation</keyword>
<dbReference type="InterPro" id="IPR036390">
    <property type="entry name" value="WH_DNA-bd_sf"/>
</dbReference>
<dbReference type="Pfam" id="PF01475">
    <property type="entry name" value="FUR"/>
    <property type="match status" value="1"/>
</dbReference>
<dbReference type="Gene3D" id="1.10.10.10">
    <property type="entry name" value="Winged helix-like DNA-binding domain superfamily/Winged helix DNA-binding domain"/>
    <property type="match status" value="1"/>
</dbReference>
<comment type="subcellular location">
    <subcellularLocation>
        <location evidence="1 11">Cytoplasm</location>
    </subcellularLocation>
</comment>
<evidence type="ECO:0000256" key="7">
    <source>
        <dbReference type="ARBA" id="ARBA00022833"/>
    </source>
</evidence>
<evidence type="ECO:0000256" key="5">
    <source>
        <dbReference type="ARBA" id="ARBA00022491"/>
    </source>
</evidence>
<keyword evidence="4 11" id="KW-0963">Cytoplasm</keyword>
<keyword evidence="11" id="KW-0408">Iron</keyword>
<evidence type="ECO:0000256" key="1">
    <source>
        <dbReference type="ARBA" id="ARBA00004496"/>
    </source>
</evidence>
<dbReference type="GO" id="GO:0000976">
    <property type="term" value="F:transcription cis-regulatory region binding"/>
    <property type="evidence" value="ECO:0007669"/>
    <property type="project" value="TreeGrafter"/>
</dbReference>
<keyword evidence="9 11" id="KW-0238">DNA-binding</keyword>
<dbReference type="NCBIfam" id="NF045678">
    <property type="entry name" value="TransRegIrrA"/>
    <property type="match status" value="1"/>
</dbReference>
<comment type="similarity">
    <text evidence="2 11">Belongs to the Fur family.</text>
</comment>
<dbReference type="GO" id="GO:0005737">
    <property type="term" value="C:cytoplasm"/>
    <property type="evidence" value="ECO:0007669"/>
    <property type="project" value="UniProtKB-SubCell"/>
</dbReference>
<dbReference type="FunFam" id="1.10.10.10:FF:000007">
    <property type="entry name" value="Ferric uptake regulation protein"/>
    <property type="match status" value="1"/>
</dbReference>
<dbReference type="GO" id="GO:1900376">
    <property type="term" value="P:regulation of secondary metabolite biosynthetic process"/>
    <property type="evidence" value="ECO:0007669"/>
    <property type="project" value="TreeGrafter"/>
</dbReference>
<protein>
    <recommendedName>
        <fullName evidence="3 11">Ferric uptake regulation protein</fullName>
    </recommendedName>
</protein>
<dbReference type="AlphaFoldDB" id="A0A7G6SVF9"/>
<keyword evidence="7 11" id="KW-0862">Zinc</keyword>
<evidence type="ECO:0000256" key="3">
    <source>
        <dbReference type="ARBA" id="ARBA00020910"/>
    </source>
</evidence>
<dbReference type="PANTHER" id="PTHR33202:SF7">
    <property type="entry name" value="FERRIC UPTAKE REGULATION PROTEIN"/>
    <property type="match status" value="1"/>
</dbReference>
<name>A0A7G6SVF9_9HYPH</name>
<gene>
    <name evidence="11" type="primary">fur</name>
    <name evidence="12" type="ORF">HB778_19215</name>
</gene>
<evidence type="ECO:0000256" key="10">
    <source>
        <dbReference type="ARBA" id="ARBA00023163"/>
    </source>
</evidence>
<dbReference type="InterPro" id="IPR036388">
    <property type="entry name" value="WH-like_DNA-bd_sf"/>
</dbReference>
<evidence type="ECO:0000256" key="9">
    <source>
        <dbReference type="ARBA" id="ARBA00023125"/>
    </source>
</evidence>
<evidence type="ECO:0000256" key="11">
    <source>
        <dbReference type="RuleBase" id="RU364037"/>
    </source>
</evidence>
<evidence type="ECO:0000256" key="2">
    <source>
        <dbReference type="ARBA" id="ARBA00007957"/>
    </source>
</evidence>
<keyword evidence="6 11" id="KW-0479">Metal-binding</keyword>
<dbReference type="InterPro" id="IPR002481">
    <property type="entry name" value="FUR"/>
</dbReference>
<dbReference type="PANTHER" id="PTHR33202">
    <property type="entry name" value="ZINC UPTAKE REGULATION PROTEIN"/>
    <property type="match status" value="1"/>
</dbReference>
<evidence type="ECO:0000256" key="4">
    <source>
        <dbReference type="ARBA" id="ARBA00022490"/>
    </source>
</evidence>
<dbReference type="NCBIfam" id="NF045677">
    <property type="entry name" value="FeRespRegIrr"/>
    <property type="match status" value="1"/>
</dbReference>
<evidence type="ECO:0000256" key="6">
    <source>
        <dbReference type="ARBA" id="ARBA00022723"/>
    </source>
</evidence>
<dbReference type="GO" id="GO:0003700">
    <property type="term" value="F:DNA-binding transcription factor activity"/>
    <property type="evidence" value="ECO:0007669"/>
    <property type="project" value="UniProtKB-UniRule"/>
</dbReference>
<evidence type="ECO:0000313" key="13">
    <source>
        <dbReference type="Proteomes" id="UP000515465"/>
    </source>
</evidence>
<organism evidence="12 13">
    <name type="scientific">Mesorhizobium huakuii</name>
    <dbReference type="NCBI Taxonomy" id="28104"/>
    <lineage>
        <taxon>Bacteria</taxon>
        <taxon>Pseudomonadati</taxon>
        <taxon>Pseudomonadota</taxon>
        <taxon>Alphaproteobacteria</taxon>
        <taxon>Hyphomicrobiales</taxon>
        <taxon>Phyllobacteriaceae</taxon>
        <taxon>Mesorhizobium</taxon>
    </lineage>
</organism>
<evidence type="ECO:0000256" key="8">
    <source>
        <dbReference type="ARBA" id="ARBA00023015"/>
    </source>
</evidence>
<dbReference type="GO" id="GO:0008270">
    <property type="term" value="F:zinc ion binding"/>
    <property type="evidence" value="ECO:0007669"/>
    <property type="project" value="TreeGrafter"/>
</dbReference>
<dbReference type="RefSeq" id="WP_183456078.1">
    <property type="nucleotide sequence ID" value="NZ_CP050296.1"/>
</dbReference>
<keyword evidence="10 11" id="KW-0804">Transcription</keyword>
<evidence type="ECO:0000313" key="12">
    <source>
        <dbReference type="EMBL" id="QND58491.1"/>
    </source>
</evidence>
<sequence>MDRGCRKENVAVDKRVREAGLRPTRQRIALADLLFAKGDRHLSAEELHEEALAAGVPVSLATVYNALHQFTQAGLLRILAVEGAKTYFDTNTSDHHHFYIEGENRIFDIESGPVTVSNLPPPPEGMEIANVDIVVRLRPKRQEGPARPEQSAGPE</sequence>
<dbReference type="Proteomes" id="UP000515465">
    <property type="component" value="Chromosome"/>
</dbReference>
<dbReference type="GO" id="GO:0045892">
    <property type="term" value="P:negative regulation of DNA-templated transcription"/>
    <property type="evidence" value="ECO:0007669"/>
    <property type="project" value="TreeGrafter"/>
</dbReference>